<evidence type="ECO:0000256" key="1">
    <source>
        <dbReference type="SAM" id="MobiDB-lite"/>
    </source>
</evidence>
<feature type="compositionally biased region" description="Low complexity" evidence="1">
    <location>
        <begin position="57"/>
        <end position="66"/>
    </location>
</feature>
<feature type="compositionally biased region" description="Polar residues" evidence="1">
    <location>
        <begin position="141"/>
        <end position="150"/>
    </location>
</feature>
<accession>B6U633</accession>
<feature type="compositionally biased region" description="Basic and acidic residues" evidence="1">
    <location>
        <begin position="86"/>
        <end position="101"/>
    </location>
</feature>
<reference evidence="2" key="1">
    <citation type="journal article" date="2009" name="Plant Mol. Biol.">
        <title>Insights into corn genes derived from large-scale cDNA sequencing.</title>
        <authorList>
            <person name="Alexandrov N.N."/>
            <person name="Brover V.V."/>
            <person name="Freidin S."/>
            <person name="Troukhan M.E."/>
            <person name="Tatarinova T.V."/>
            <person name="Zhang H."/>
            <person name="Swaller T.J."/>
            <person name="Lu Y.P."/>
            <person name="Bouck J."/>
            <person name="Flavell R.B."/>
            <person name="Feldmann K.A."/>
        </authorList>
    </citation>
    <scope>NUCLEOTIDE SEQUENCE</scope>
</reference>
<feature type="region of interest" description="Disordered" evidence="1">
    <location>
        <begin position="1"/>
        <end position="183"/>
    </location>
</feature>
<proteinExistence type="evidence at transcript level"/>
<name>B6U633_MAIZE</name>
<organism evidence="2">
    <name type="scientific">Zea mays</name>
    <name type="common">Maize</name>
    <dbReference type="NCBI Taxonomy" id="4577"/>
    <lineage>
        <taxon>Eukaryota</taxon>
        <taxon>Viridiplantae</taxon>
        <taxon>Streptophyta</taxon>
        <taxon>Embryophyta</taxon>
        <taxon>Tracheophyta</taxon>
        <taxon>Spermatophyta</taxon>
        <taxon>Magnoliopsida</taxon>
        <taxon>Liliopsida</taxon>
        <taxon>Poales</taxon>
        <taxon>Poaceae</taxon>
        <taxon>PACMAD clade</taxon>
        <taxon>Panicoideae</taxon>
        <taxon>Andropogonodae</taxon>
        <taxon>Andropogoneae</taxon>
        <taxon>Tripsacinae</taxon>
        <taxon>Zea</taxon>
    </lineage>
</organism>
<dbReference type="EMBL" id="EU972698">
    <property type="protein sequence ID" value="ACG44816.1"/>
    <property type="molecule type" value="mRNA"/>
</dbReference>
<evidence type="ECO:0000313" key="2">
    <source>
        <dbReference type="EMBL" id="ACG44816.1"/>
    </source>
</evidence>
<sequence length="218" mass="22808">MPSEGPGTKASYLRRRRPDAQTPQLPPGPLLPTCCCHTPPPGSQIRRSASPYPQGGHSTPHLLRSSLSHHHGELARRRSTTGIGLRDGKSGHQTSRSDCRPKANLLWPPTAPTWATGSGQLHAAPRPTNRGSSDAGVAHSPRSTRATGSGSKRGGQAKQGTRGARSRGHGPAAAILASARTPGGLLWRRRGWRKEEAAGVVVVAESPPVSPGVAAFSL</sequence>
<dbReference type="AlphaFoldDB" id="B6U633"/>
<protein>
    <submittedName>
        <fullName evidence="2">Uncharacterized protein</fullName>
    </submittedName>
</protein>